<dbReference type="Proteomes" id="UP001140096">
    <property type="component" value="Unassembled WGS sequence"/>
</dbReference>
<reference evidence="1" key="1">
    <citation type="submission" date="2022-07" db="EMBL/GenBank/DDBJ databases">
        <title>Phylogenomic reconstructions and comparative analyses of Kickxellomycotina fungi.</title>
        <authorList>
            <person name="Reynolds N.K."/>
            <person name="Stajich J.E."/>
            <person name="Barry K."/>
            <person name="Grigoriev I.V."/>
            <person name="Crous P."/>
            <person name="Smith M.E."/>
        </authorList>
    </citation>
    <scope>NUCLEOTIDE SEQUENCE</scope>
    <source>
        <strain evidence="1">CBS 102833</strain>
    </source>
</reference>
<organism evidence="1 2">
    <name type="scientific">Coemansia furcata</name>
    <dbReference type="NCBI Taxonomy" id="417177"/>
    <lineage>
        <taxon>Eukaryota</taxon>
        <taxon>Fungi</taxon>
        <taxon>Fungi incertae sedis</taxon>
        <taxon>Zoopagomycota</taxon>
        <taxon>Kickxellomycotina</taxon>
        <taxon>Kickxellomycetes</taxon>
        <taxon>Kickxellales</taxon>
        <taxon>Kickxellaceae</taxon>
        <taxon>Coemansia</taxon>
    </lineage>
</organism>
<name>A0ACC1LFG7_9FUNG</name>
<evidence type="ECO:0000313" key="1">
    <source>
        <dbReference type="EMBL" id="KAJ2806522.1"/>
    </source>
</evidence>
<protein>
    <submittedName>
        <fullName evidence="1">Exosome catalytic subunit dis3</fullName>
    </submittedName>
</protein>
<comment type="caution">
    <text evidence="1">The sequence shown here is derived from an EMBL/GenBank/DDBJ whole genome shotgun (WGS) entry which is preliminary data.</text>
</comment>
<gene>
    <name evidence="1" type="primary">DIS3</name>
    <name evidence="1" type="ORF">H4S07_003787</name>
</gene>
<dbReference type="EMBL" id="JANBUP010001324">
    <property type="protein sequence ID" value="KAJ2806522.1"/>
    <property type="molecule type" value="Genomic_DNA"/>
</dbReference>
<keyword evidence="2" id="KW-1185">Reference proteome</keyword>
<sequence length="1067" mass="119351">MLRNKSFVKRTRKGNIVRTVKEHYLRDDIACGYESCKHPVCLSARSEAEEQGKTLVGDVHPAAPLSASPRNSTQWGPHYLVPDTNAFVNQIDILERPIINNVVVLSTVLDELRGLSMVVYNRVRAIVRDHERRWFVFSNEHHRETFVDRAADESPNDRNDRAIRIAVKWLGKHLEGSNIRPVMVTNDEDNLRKAIADGVTACRMEECLGVYTECPELLDMMGSVNITDRSGTDPNWEGYAEYLSPVQIQAGIKASILVQGTLQIAPYNYLEGSIFAAFPDGKERRVLVIGRKDMNRAIQGDRIAVQILPRSQWRKAPSAALVDEDEDAVPDAKAEAEATQAAPSVPDTDKTNEGRARKRARVAGEKLANGGSAATETAEVKEDGEGHEELGEFVKPADIEDDSQDGEPTGRVVGVIRRNWRSYCAFLDPNFAHKGAKASSAPVSVSVLAMDRRIPKIKIRTRQVDVLSGQRFVVAIDSWPKESRYPHGHFVRALGDAGDKATETEVLLLEHDVPFQPFTKNVRADLPPEGDKWLLDVDRDQVTSGKRRDLRHIDICSIDPPGCTDIDDALHAFRLPNGNFQVGVHIADVTNFVKPNTAMDKEAAHRSTTVYLVDRRIDMLPELLGTNLCSLMSNVDRLAFSCIWELDQDATIVNVTFHKSVIHSKASLTYEEAQNRIDDPSLNDSITNNIRDLNMLAKKLRKRRIDAGALTLSSPEVRFRLENDSQDPVDVEMKALKETNALVEEFMLLANTSVAAKIYEYFPDSAMLRRHPEPPAQNFDNLQHALKPLDIQLETGSSLALAQSLDRAVLASDPYFNNLLRILTTRCMMQAQYFCSGSCTPEEFRHYGLATGIYTHFTSPIRRYADVMVHRLLHASIDRDAVYGSELTDKIKMNEQCDVLNHRHRMAQQASRSSVELYTNLFFKGKTVEETGYVTQILQNGFGVLIPSYGIEGVVYTAAKDAATPSVLEYDQDSHALVSPDKKSEIRLFRRVRVILQVDDKPVSANVSSMRRKLSLRLIEPMIVGLSIEVEELNALRAAKKTKAANADDDGKIVELVAKHPEQIQTI</sequence>
<proteinExistence type="predicted"/>
<accession>A0ACC1LFG7</accession>
<evidence type="ECO:0000313" key="2">
    <source>
        <dbReference type="Proteomes" id="UP001140096"/>
    </source>
</evidence>